<comment type="similarity">
    <text evidence="1 4">Belongs to the short-chain dehydrogenases/reductases (SDR) family.</text>
</comment>
<accession>A0A9P9JZ81</accession>
<dbReference type="PRINTS" id="PR00080">
    <property type="entry name" value="SDRFAMILY"/>
</dbReference>
<name>A0A9P9JZ81_FUSSL</name>
<dbReference type="OrthoDB" id="10253736at2759"/>
<keyword evidence="2" id="KW-0521">NADP</keyword>
<dbReference type="SUPFAM" id="SSF51735">
    <property type="entry name" value="NAD(P)-binding Rossmann-fold domains"/>
    <property type="match status" value="1"/>
</dbReference>
<organism evidence="6 7">
    <name type="scientific">Fusarium solani</name>
    <name type="common">Filamentous fungus</name>
    <dbReference type="NCBI Taxonomy" id="169388"/>
    <lineage>
        <taxon>Eukaryota</taxon>
        <taxon>Fungi</taxon>
        <taxon>Dikarya</taxon>
        <taxon>Ascomycota</taxon>
        <taxon>Pezizomycotina</taxon>
        <taxon>Sordariomycetes</taxon>
        <taxon>Hypocreomycetidae</taxon>
        <taxon>Hypocreales</taxon>
        <taxon>Nectriaceae</taxon>
        <taxon>Fusarium</taxon>
        <taxon>Fusarium solani species complex</taxon>
    </lineage>
</organism>
<dbReference type="AlphaFoldDB" id="A0A9P9JZ81"/>
<evidence type="ECO:0000256" key="2">
    <source>
        <dbReference type="ARBA" id="ARBA00022857"/>
    </source>
</evidence>
<dbReference type="GO" id="GO:0016616">
    <property type="term" value="F:oxidoreductase activity, acting on the CH-OH group of donors, NAD or NADP as acceptor"/>
    <property type="evidence" value="ECO:0007669"/>
    <property type="project" value="TreeGrafter"/>
</dbReference>
<evidence type="ECO:0000256" key="1">
    <source>
        <dbReference type="ARBA" id="ARBA00006484"/>
    </source>
</evidence>
<dbReference type="EMBL" id="JAGTJS010000026">
    <property type="protein sequence ID" value="KAH7234254.1"/>
    <property type="molecule type" value="Genomic_DNA"/>
</dbReference>
<gene>
    <name evidence="6" type="ORF">B0J15DRAFT_517238</name>
</gene>
<reference evidence="6" key="1">
    <citation type="journal article" date="2021" name="Nat. Commun.">
        <title>Genetic determinants of endophytism in the Arabidopsis root mycobiome.</title>
        <authorList>
            <person name="Mesny F."/>
            <person name="Miyauchi S."/>
            <person name="Thiergart T."/>
            <person name="Pickel B."/>
            <person name="Atanasova L."/>
            <person name="Karlsson M."/>
            <person name="Huettel B."/>
            <person name="Barry K.W."/>
            <person name="Haridas S."/>
            <person name="Chen C."/>
            <person name="Bauer D."/>
            <person name="Andreopoulos W."/>
            <person name="Pangilinan J."/>
            <person name="LaButti K."/>
            <person name="Riley R."/>
            <person name="Lipzen A."/>
            <person name="Clum A."/>
            <person name="Drula E."/>
            <person name="Henrissat B."/>
            <person name="Kohler A."/>
            <person name="Grigoriev I.V."/>
            <person name="Martin F.M."/>
            <person name="Hacquard S."/>
        </authorList>
    </citation>
    <scope>NUCLEOTIDE SEQUENCE</scope>
    <source>
        <strain evidence="6">FSSC 5 MPI-SDFR-AT-0091</strain>
    </source>
</reference>
<dbReference type="PROSITE" id="PS00061">
    <property type="entry name" value="ADH_SHORT"/>
    <property type="match status" value="1"/>
</dbReference>
<keyword evidence="3" id="KW-0560">Oxidoreductase</keyword>
<evidence type="ECO:0000256" key="4">
    <source>
        <dbReference type="RuleBase" id="RU000363"/>
    </source>
</evidence>
<dbReference type="PANTHER" id="PTHR24322:SF736">
    <property type="entry name" value="RETINOL DEHYDROGENASE 10"/>
    <property type="match status" value="1"/>
</dbReference>
<dbReference type="InterPro" id="IPR020904">
    <property type="entry name" value="Sc_DH/Rdtase_CS"/>
</dbReference>
<dbReference type="Proteomes" id="UP000736672">
    <property type="component" value="Unassembled WGS sequence"/>
</dbReference>
<dbReference type="CDD" id="cd05339">
    <property type="entry name" value="17beta-HSDXI-like_SDR_c"/>
    <property type="match status" value="1"/>
</dbReference>
<proteinExistence type="inferred from homology"/>
<dbReference type="PRINTS" id="PR00081">
    <property type="entry name" value="GDHRDH"/>
</dbReference>
<evidence type="ECO:0000256" key="3">
    <source>
        <dbReference type="ARBA" id="ARBA00023002"/>
    </source>
</evidence>
<comment type="caution">
    <text evidence="6">The sequence shown here is derived from an EMBL/GenBank/DDBJ whole genome shotgun (WGS) entry which is preliminary data.</text>
</comment>
<evidence type="ECO:0000313" key="6">
    <source>
        <dbReference type="EMBL" id="KAH7234254.1"/>
    </source>
</evidence>
<dbReference type="SMART" id="SM00822">
    <property type="entry name" value="PKS_KR"/>
    <property type="match status" value="1"/>
</dbReference>
<evidence type="ECO:0000313" key="7">
    <source>
        <dbReference type="Proteomes" id="UP000736672"/>
    </source>
</evidence>
<dbReference type="Pfam" id="PF00106">
    <property type="entry name" value="adh_short"/>
    <property type="match status" value="1"/>
</dbReference>
<dbReference type="InterPro" id="IPR036291">
    <property type="entry name" value="NAD(P)-bd_dom_sf"/>
</dbReference>
<keyword evidence="7" id="KW-1185">Reference proteome</keyword>
<feature type="domain" description="Ketoreductase" evidence="5">
    <location>
        <begin position="95"/>
        <end position="278"/>
    </location>
</feature>
<dbReference type="InterPro" id="IPR002347">
    <property type="entry name" value="SDR_fam"/>
</dbReference>
<dbReference type="Gene3D" id="3.40.50.720">
    <property type="entry name" value="NAD(P)-binding Rossmann-like Domain"/>
    <property type="match status" value="1"/>
</dbReference>
<evidence type="ECO:0000259" key="5">
    <source>
        <dbReference type="SMART" id="SM00822"/>
    </source>
</evidence>
<protein>
    <recommendedName>
        <fullName evidence="5">Ketoreductase domain-containing protein</fullName>
    </recommendedName>
</protein>
<dbReference type="PANTHER" id="PTHR24322">
    <property type="entry name" value="PKSB"/>
    <property type="match status" value="1"/>
</dbReference>
<sequence>MASYREGFTIDTIARLLNKTVFNPLLTIPIAGALIRTPSSVADHLPDYVTQSKPLLRLIMATLACAGSLATLNSVLTDGYTNNWTTDRGWNWDQELVLLTGGSGGIGASLAQQLLEKNPRTRIIIIDFAPLSWKPPKGTQVFYYQCDLSDSAAIKELSQRIRDEVGHPTVLVNNAGLIRGKSIIKAEYSDIEITTKTNLTAPMLILKEFLPDMVKNNHGHVVNISSLSAFIPPAKAADYSATKSGIVALHESLQLELKYAYKAPKVRTSLVILSFARTPIMSGDTKQSKFIFPVLEADTVAEAIKNALHSGRGKTIYLPWVVRPLTAMRGAPDWVLSYIRQQTEKLGYTFYGRQTVDPETGGLKAA</sequence>
<dbReference type="InterPro" id="IPR057326">
    <property type="entry name" value="KR_dom"/>
</dbReference>